<dbReference type="PANTHER" id="PTHR36124:SF4">
    <property type="entry name" value="ER-BOUND OXYGENASE MPAB_MPAB'_RUBBER OXYGENASE CATALYTIC DOMAIN-CONTAINING PROTEIN"/>
    <property type="match status" value="1"/>
</dbReference>
<comment type="caution">
    <text evidence="2">The sequence shown here is derived from an EMBL/GenBank/DDBJ whole genome shotgun (WGS) entry which is preliminary data.</text>
</comment>
<dbReference type="GO" id="GO:0016491">
    <property type="term" value="F:oxidoreductase activity"/>
    <property type="evidence" value="ECO:0007669"/>
    <property type="project" value="InterPro"/>
</dbReference>
<keyword evidence="3" id="KW-1185">Reference proteome</keyword>
<evidence type="ECO:0000259" key="1">
    <source>
        <dbReference type="Pfam" id="PF09995"/>
    </source>
</evidence>
<dbReference type="EMBL" id="SKBN01000264">
    <property type="protein sequence ID" value="TGJ79750.1"/>
    <property type="molecule type" value="Genomic_DNA"/>
</dbReference>
<proteinExistence type="predicted"/>
<name>A0A4Z0YLI7_9PEZI</name>
<evidence type="ECO:0000313" key="3">
    <source>
        <dbReference type="Proteomes" id="UP000297716"/>
    </source>
</evidence>
<dbReference type="Pfam" id="PF09995">
    <property type="entry name" value="MPAB_Lcp_cat"/>
    <property type="match status" value="1"/>
</dbReference>
<gene>
    <name evidence="2" type="ORF">E0Z10_g9019</name>
</gene>
<dbReference type="InterPro" id="IPR046366">
    <property type="entry name" value="MPAB"/>
</dbReference>
<accession>A0A4Z0YLI7</accession>
<dbReference type="Proteomes" id="UP000297716">
    <property type="component" value="Unassembled WGS sequence"/>
</dbReference>
<dbReference type="OrthoDB" id="545169at2759"/>
<dbReference type="AlphaFoldDB" id="A0A4Z0YLI7"/>
<dbReference type="STRING" id="37992.A0A4Z0YLI7"/>
<protein>
    <recommendedName>
        <fullName evidence="1">ER-bound oxygenase mpaB/mpaB'/Rubber oxygenase catalytic domain-containing protein</fullName>
    </recommendedName>
</protein>
<dbReference type="InterPro" id="IPR018713">
    <property type="entry name" value="MPAB/Lcp_cat_dom"/>
</dbReference>
<reference evidence="2 3" key="1">
    <citation type="submission" date="2019-03" db="EMBL/GenBank/DDBJ databases">
        <title>Draft genome sequence of Xylaria hypoxylon DSM 108379, a ubiquitous saprotrophic-parasitic fungi on hardwood.</title>
        <authorList>
            <person name="Buettner E."/>
            <person name="Leonhardt S."/>
            <person name="Gebauer A.M."/>
            <person name="Liers C."/>
            <person name="Hofrichter M."/>
            <person name="Kellner H."/>
        </authorList>
    </citation>
    <scope>NUCLEOTIDE SEQUENCE [LARGE SCALE GENOMIC DNA]</scope>
    <source>
        <strain evidence="2 3">DSM 108379</strain>
    </source>
</reference>
<feature type="domain" description="ER-bound oxygenase mpaB/mpaB'/Rubber oxygenase catalytic" evidence="1">
    <location>
        <begin position="78"/>
        <end position="236"/>
    </location>
</feature>
<evidence type="ECO:0000313" key="2">
    <source>
        <dbReference type="EMBL" id="TGJ79750.1"/>
    </source>
</evidence>
<dbReference type="PANTHER" id="PTHR36124">
    <property type="match status" value="1"/>
</dbReference>
<sequence length="265" mass="30032">MTLEEAYSIKTRIAEHEFPLVFSAATNSVFFKAEGVPSIAKLVARAVQRSSSANHRPARKPKAGLSVAPADLLGRPGAPETKAAIDRVNHVHSIYRPSDDDLLYVLSLFTLETLRWIDRFEWRCLTAEERCALATLWKALGEELRIPFDKLPSSRDGFRDPLHWLEELEDWGCQYEEKNREKSPESVFLAQKYLDAWLGSVPGCLKRLARGLAVVLIEPGLRRVMGIETPPATAVFLVETVIHVRKFIRRYFCSPVALVKAYKRD</sequence>
<organism evidence="2 3">
    <name type="scientific">Xylaria hypoxylon</name>
    <dbReference type="NCBI Taxonomy" id="37992"/>
    <lineage>
        <taxon>Eukaryota</taxon>
        <taxon>Fungi</taxon>
        <taxon>Dikarya</taxon>
        <taxon>Ascomycota</taxon>
        <taxon>Pezizomycotina</taxon>
        <taxon>Sordariomycetes</taxon>
        <taxon>Xylariomycetidae</taxon>
        <taxon>Xylariales</taxon>
        <taxon>Xylariaceae</taxon>
        <taxon>Xylaria</taxon>
    </lineage>
</organism>